<protein>
    <submittedName>
        <fullName evidence="10">Uncharacterized protein</fullName>
    </submittedName>
</protein>
<feature type="chain" id="PRO_5018785809" evidence="7">
    <location>
        <begin position="25"/>
        <end position="349"/>
    </location>
</feature>
<dbReference type="PROSITE" id="PS00639">
    <property type="entry name" value="THIOL_PROTEASE_HIS"/>
    <property type="match status" value="1"/>
</dbReference>
<dbReference type="CDD" id="cd02248">
    <property type="entry name" value="Peptidase_C1A"/>
    <property type="match status" value="1"/>
</dbReference>
<evidence type="ECO:0000259" key="9">
    <source>
        <dbReference type="SMART" id="SM00848"/>
    </source>
</evidence>
<dbReference type="SUPFAM" id="SSF54001">
    <property type="entry name" value="Cysteine proteinases"/>
    <property type="match status" value="1"/>
</dbReference>
<dbReference type="PROSITE" id="PS00640">
    <property type="entry name" value="THIOL_PROTEASE_ASN"/>
    <property type="match status" value="1"/>
</dbReference>
<evidence type="ECO:0000256" key="5">
    <source>
        <dbReference type="ARBA" id="ARBA00023145"/>
    </source>
</evidence>
<dbReference type="InterPro" id="IPR039417">
    <property type="entry name" value="Peptidase_C1A_papain-like"/>
</dbReference>
<evidence type="ECO:0000256" key="3">
    <source>
        <dbReference type="ARBA" id="ARBA00022801"/>
    </source>
</evidence>
<dbReference type="Gene3D" id="3.90.70.10">
    <property type="entry name" value="Cysteine proteinases"/>
    <property type="match status" value="1"/>
</dbReference>
<dbReference type="InterPro" id="IPR013128">
    <property type="entry name" value="Peptidase_C1A"/>
</dbReference>
<name>A0A1X7U635_AMPQE</name>
<sequence length="349" mass="39025">MALRCKDAVILLFLLASFTDVSLSFDPLDDFVMSESVQRAAEFERWTIKHKKTYATAEEYNWRLRVYTANHYYVKRLNEGHGPATEFELNQFADLTFAEFKRIYLSSSSQHCRATTGNFQMPVKKNNVEDPVAIDWRKRNVITPVRDQGSCGSCWAFSATSCLSAHLALKTGQLISLSKQQLLDCSRSFNNRGCKGGLPSQAFEYIKYNGGIESESNYNYTAKDGVCRFNSSLVAATVSDVVNITKDAEGDIGTAVANVGPVSIAFEVTKSFQHYKKGVYQGEIEVCSQSPDKVNHAVLVVGYNQTKLGEEYWIVKNSWSASWGMDGYFWIRRGHNACGLATCASYPIV</sequence>
<dbReference type="GO" id="GO:0008234">
    <property type="term" value="F:cysteine-type peptidase activity"/>
    <property type="evidence" value="ECO:0007669"/>
    <property type="project" value="UniProtKB-KW"/>
</dbReference>
<evidence type="ECO:0000256" key="6">
    <source>
        <dbReference type="ARBA" id="ARBA00023157"/>
    </source>
</evidence>
<dbReference type="GO" id="GO:0006508">
    <property type="term" value="P:proteolysis"/>
    <property type="evidence" value="ECO:0007669"/>
    <property type="project" value="UniProtKB-KW"/>
</dbReference>
<evidence type="ECO:0000256" key="7">
    <source>
        <dbReference type="SAM" id="SignalP"/>
    </source>
</evidence>
<feature type="signal peptide" evidence="7">
    <location>
        <begin position="1"/>
        <end position="24"/>
    </location>
</feature>
<dbReference type="Pfam" id="PF00112">
    <property type="entry name" value="Peptidase_C1"/>
    <property type="match status" value="1"/>
</dbReference>
<dbReference type="Pfam" id="PF08246">
    <property type="entry name" value="Inhibitor_I29"/>
    <property type="match status" value="1"/>
</dbReference>
<dbReference type="PROSITE" id="PS00139">
    <property type="entry name" value="THIOL_PROTEASE_CYS"/>
    <property type="match status" value="1"/>
</dbReference>
<dbReference type="InParanoid" id="A0A1X7U635"/>
<dbReference type="SMART" id="SM00645">
    <property type="entry name" value="Pept_C1"/>
    <property type="match status" value="1"/>
</dbReference>
<reference evidence="10" key="1">
    <citation type="submission" date="2017-05" db="UniProtKB">
        <authorList>
            <consortium name="EnsemblMetazoa"/>
        </authorList>
    </citation>
    <scope>IDENTIFICATION</scope>
</reference>
<dbReference type="InterPro" id="IPR025661">
    <property type="entry name" value="Pept_asp_AS"/>
</dbReference>
<dbReference type="PANTHER" id="PTHR12411">
    <property type="entry name" value="CYSTEINE PROTEASE FAMILY C1-RELATED"/>
    <property type="match status" value="1"/>
</dbReference>
<dbReference type="AlphaFoldDB" id="A0A1X7U635"/>
<dbReference type="InterPro" id="IPR000668">
    <property type="entry name" value="Peptidase_C1A_C"/>
</dbReference>
<keyword evidence="3" id="KW-0378">Hydrolase</keyword>
<dbReference type="FunFam" id="3.90.70.10:FF:000039">
    <property type="entry name" value="Cysteine proteinase 2, putative"/>
    <property type="match status" value="1"/>
</dbReference>
<keyword evidence="2" id="KW-0645">Protease</keyword>
<dbReference type="SMART" id="SM00848">
    <property type="entry name" value="Inhibitor_I29"/>
    <property type="match status" value="1"/>
</dbReference>
<dbReference type="EnsemblMetazoa" id="Aqu2.1.23387_001">
    <property type="protein sequence ID" value="Aqu2.1.23387_001"/>
    <property type="gene ID" value="Aqu2.1.23387"/>
</dbReference>
<proteinExistence type="inferred from homology"/>
<dbReference type="PRINTS" id="PR00705">
    <property type="entry name" value="PAPAIN"/>
</dbReference>
<keyword evidence="4" id="KW-0788">Thiol protease</keyword>
<dbReference type="InterPro" id="IPR000169">
    <property type="entry name" value="Pept_cys_AS"/>
</dbReference>
<organism evidence="10">
    <name type="scientific">Amphimedon queenslandica</name>
    <name type="common">Sponge</name>
    <dbReference type="NCBI Taxonomy" id="400682"/>
    <lineage>
        <taxon>Eukaryota</taxon>
        <taxon>Metazoa</taxon>
        <taxon>Porifera</taxon>
        <taxon>Demospongiae</taxon>
        <taxon>Heteroscleromorpha</taxon>
        <taxon>Haplosclerida</taxon>
        <taxon>Niphatidae</taxon>
        <taxon>Amphimedon</taxon>
    </lineage>
</organism>
<dbReference type="STRING" id="400682.A0A1X7U635"/>
<dbReference type="InterPro" id="IPR038765">
    <property type="entry name" value="Papain-like_cys_pep_sf"/>
</dbReference>
<feature type="domain" description="Peptidase C1A papain C-terminal" evidence="8">
    <location>
        <begin position="130"/>
        <end position="348"/>
    </location>
</feature>
<feature type="domain" description="Cathepsin propeptide inhibitor" evidence="9">
    <location>
        <begin position="43"/>
        <end position="100"/>
    </location>
</feature>
<dbReference type="OrthoDB" id="10253408at2759"/>
<keyword evidence="7" id="KW-0732">Signal</keyword>
<evidence type="ECO:0000256" key="1">
    <source>
        <dbReference type="ARBA" id="ARBA00008455"/>
    </source>
</evidence>
<evidence type="ECO:0000313" key="10">
    <source>
        <dbReference type="EnsemblMetazoa" id="Aqu2.1.23387_001"/>
    </source>
</evidence>
<keyword evidence="5" id="KW-0865">Zymogen</keyword>
<evidence type="ECO:0000256" key="2">
    <source>
        <dbReference type="ARBA" id="ARBA00022670"/>
    </source>
</evidence>
<comment type="similarity">
    <text evidence="1">Belongs to the peptidase C1 family.</text>
</comment>
<evidence type="ECO:0000259" key="8">
    <source>
        <dbReference type="SMART" id="SM00645"/>
    </source>
</evidence>
<dbReference type="InterPro" id="IPR013201">
    <property type="entry name" value="Prot_inhib_I29"/>
</dbReference>
<keyword evidence="6" id="KW-1015">Disulfide bond</keyword>
<evidence type="ECO:0000256" key="4">
    <source>
        <dbReference type="ARBA" id="ARBA00022807"/>
    </source>
</evidence>
<dbReference type="InterPro" id="IPR025660">
    <property type="entry name" value="Pept_his_AS"/>
</dbReference>
<accession>A0A1X7U635</accession>